<feature type="compositionally biased region" description="Basic and acidic residues" evidence="1">
    <location>
        <begin position="51"/>
        <end position="66"/>
    </location>
</feature>
<dbReference type="AlphaFoldDB" id="A0A075HI33"/>
<feature type="compositionally biased region" description="Basic and acidic residues" evidence="1">
    <location>
        <begin position="81"/>
        <end position="134"/>
    </location>
</feature>
<sequence>MMKNKDNLDSKKEKKVNKIKEQLARLRAKLASENKHPSFTSKSKFKKTKDKTKQAEAPKKAKEAKEKKARRKVEVKKKAKEAKEKKARRKEEVKKKAKEAKEKKARRKEEAKKKAKEAKEKEEEAKKKEEEAKRTYEEELEEQLTEEEITGFQLEKTDMDRMCNRVCEIIAGYETEGILQSQLWKKFKLSSRDGSRLALKLERMGNITREKILEKERWTYKLIIKKTPISTKSIEGSPCLTCPVEAKCSLDGEISPKTCQWIEDWVMIELKNK</sequence>
<feature type="region of interest" description="Disordered" evidence="1">
    <location>
        <begin position="1"/>
        <end position="20"/>
    </location>
</feature>
<evidence type="ECO:0000313" key="2">
    <source>
        <dbReference type="EMBL" id="AIF13528.1"/>
    </source>
</evidence>
<accession>A0A075HI33</accession>
<protein>
    <submittedName>
        <fullName evidence="2">Transcriptional regulator</fullName>
    </submittedName>
</protein>
<organism evidence="2">
    <name type="scientific">uncultured marine thaumarchaeote KM3_62_H02</name>
    <dbReference type="NCBI Taxonomy" id="1456217"/>
    <lineage>
        <taxon>Archaea</taxon>
        <taxon>Nitrososphaerota</taxon>
        <taxon>environmental samples</taxon>
    </lineage>
</organism>
<feature type="region of interest" description="Disordered" evidence="1">
    <location>
        <begin position="26"/>
        <end position="134"/>
    </location>
</feature>
<proteinExistence type="predicted"/>
<feature type="compositionally biased region" description="Basic and acidic residues" evidence="1">
    <location>
        <begin position="26"/>
        <end position="36"/>
    </location>
</feature>
<dbReference type="EMBL" id="KF900975">
    <property type="protein sequence ID" value="AIF13528.1"/>
    <property type="molecule type" value="Genomic_DNA"/>
</dbReference>
<evidence type="ECO:0000256" key="1">
    <source>
        <dbReference type="SAM" id="MobiDB-lite"/>
    </source>
</evidence>
<name>A0A075HI33_9ARCH</name>
<reference evidence="2" key="1">
    <citation type="journal article" date="2014" name="Genome Biol. Evol.">
        <title>Pangenome evidence for extensive interdomain horizontal transfer affecting lineage core and shell genes in uncultured planktonic thaumarchaeota and euryarchaeota.</title>
        <authorList>
            <person name="Deschamps P."/>
            <person name="Zivanovic Y."/>
            <person name="Moreira D."/>
            <person name="Rodriguez-Valera F."/>
            <person name="Lopez-Garcia P."/>
        </authorList>
    </citation>
    <scope>NUCLEOTIDE SEQUENCE</scope>
</reference>
<feature type="compositionally biased region" description="Basic residues" evidence="1">
    <location>
        <begin position="67"/>
        <end position="80"/>
    </location>
</feature>